<reference evidence="2" key="1">
    <citation type="journal article" date="2024" name="Proc. Natl. Acad. Sci. U.S.A.">
        <title>Extraordinary preservation of gene collinearity over three hundred million years revealed in homosporous lycophytes.</title>
        <authorList>
            <person name="Li C."/>
            <person name="Wickell D."/>
            <person name="Kuo L.Y."/>
            <person name="Chen X."/>
            <person name="Nie B."/>
            <person name="Liao X."/>
            <person name="Peng D."/>
            <person name="Ji J."/>
            <person name="Jenkins J."/>
            <person name="Williams M."/>
            <person name="Shu S."/>
            <person name="Plott C."/>
            <person name="Barry K."/>
            <person name="Rajasekar S."/>
            <person name="Grimwood J."/>
            <person name="Han X."/>
            <person name="Sun S."/>
            <person name="Hou Z."/>
            <person name="He W."/>
            <person name="Dai G."/>
            <person name="Sun C."/>
            <person name="Schmutz J."/>
            <person name="Leebens-Mack J.H."/>
            <person name="Li F.W."/>
            <person name="Wang L."/>
        </authorList>
    </citation>
    <scope>NUCLEOTIDE SEQUENCE [LARGE SCALE GENOMIC DNA]</scope>
    <source>
        <strain evidence="2">cv. PW_Plant_1</strain>
    </source>
</reference>
<dbReference type="Proteomes" id="UP001162992">
    <property type="component" value="Chromosome 8"/>
</dbReference>
<keyword evidence="2" id="KW-1185">Reference proteome</keyword>
<comment type="caution">
    <text evidence="1">The sequence shown here is derived from an EMBL/GenBank/DDBJ whole genome shotgun (WGS) entry which is preliminary data.</text>
</comment>
<name>A0ACC2D179_DIPCM</name>
<evidence type="ECO:0000313" key="1">
    <source>
        <dbReference type="EMBL" id="KAJ7548039.1"/>
    </source>
</evidence>
<proteinExistence type="predicted"/>
<accession>A0ACC2D179</accession>
<gene>
    <name evidence="1" type="ORF">O6H91_08G114900</name>
</gene>
<sequence>MILALQGWQAFLDAQHLHQKVAERRHKQKLAKCFHNWLEAVEFKKGKKTFLRHCARRIQRCQSAIAFVKWITFWTNNTDKRTRLQNIAQKIGKCRLWRSFITFLTTCETRKWRRKTLDRALKKAMGRKLKVSIEAWIYFMQIQAHKKMVSLQNYVTVIEKENERTRAECNRLARIVDSGEWDKQRISDLEHASQLLSGERDALTKLIGRLQRQNSSAVEQQQQQEDDIRNLKDQILGNNFMNRNKMLVKGASSFNSVVRAIKSDVLKKGVDPELLYSIDKMSMDQVSVFPDGEIRVKPLSKFDKGKWNSRLVYNSETTKAFAGDESDRISSSPRNSPLRRTLSHQQRGLSPTRIPREGFASSRIVHDLEI</sequence>
<organism evidence="1 2">
    <name type="scientific">Diphasiastrum complanatum</name>
    <name type="common">Issler's clubmoss</name>
    <name type="synonym">Lycopodium complanatum</name>
    <dbReference type="NCBI Taxonomy" id="34168"/>
    <lineage>
        <taxon>Eukaryota</taxon>
        <taxon>Viridiplantae</taxon>
        <taxon>Streptophyta</taxon>
        <taxon>Embryophyta</taxon>
        <taxon>Tracheophyta</taxon>
        <taxon>Lycopodiopsida</taxon>
        <taxon>Lycopodiales</taxon>
        <taxon>Lycopodiaceae</taxon>
        <taxon>Lycopodioideae</taxon>
        <taxon>Diphasiastrum</taxon>
    </lineage>
</organism>
<protein>
    <submittedName>
        <fullName evidence="1">Uncharacterized protein</fullName>
    </submittedName>
</protein>
<evidence type="ECO:0000313" key="2">
    <source>
        <dbReference type="Proteomes" id="UP001162992"/>
    </source>
</evidence>
<dbReference type="EMBL" id="CM055099">
    <property type="protein sequence ID" value="KAJ7548039.1"/>
    <property type="molecule type" value="Genomic_DNA"/>
</dbReference>